<reference evidence="2" key="1">
    <citation type="journal article" date="2020" name="mSystems">
        <title>Genome- and Community-Level Interaction Insights into Carbon Utilization and Element Cycling Functions of Hydrothermarchaeota in Hydrothermal Sediment.</title>
        <authorList>
            <person name="Zhou Z."/>
            <person name="Liu Y."/>
            <person name="Xu W."/>
            <person name="Pan J."/>
            <person name="Luo Z.H."/>
            <person name="Li M."/>
        </authorList>
    </citation>
    <scope>NUCLEOTIDE SEQUENCE [LARGE SCALE GENOMIC DNA]</scope>
    <source>
        <strain evidence="2">SpSt-125</strain>
    </source>
</reference>
<dbReference type="SUPFAM" id="SSF52540">
    <property type="entry name" value="P-loop containing nucleoside triphosphate hydrolases"/>
    <property type="match status" value="1"/>
</dbReference>
<dbReference type="CDD" id="cd00009">
    <property type="entry name" value="AAA"/>
    <property type="match status" value="1"/>
</dbReference>
<dbReference type="InterPro" id="IPR027417">
    <property type="entry name" value="P-loop_NTPase"/>
</dbReference>
<sequence>MKRVRLRFTKGLEIEFVDRDRAIEQIHRFSERGTRFPVIVYGPEGCGKSAWLRQAAEVFREQDFDVIYVDFMHREFIAHTGVKEVGERLAKVVAEAAGVGILRLADEVILLARDLLKTWRRKRIALLVDEVFQAIGLDRVEVYVKSLLNLIEYPPEPYENIVIIVATSEGFSRWRIGRHSWALTMPMWNMGRKGFEELYERIPGSKPSFEDVWRLTGGNPRILSMLFEVMWNTDAITKAFVEEKRLTQSFVNRWRSVLEEAVKDPDTLWRFDAVEEPVKELIERNLIVYFLRDRDPELWVDEPPPEKDPELGIGRYVAWQTPLHREAVRKVLEMCR</sequence>
<dbReference type="Gene3D" id="3.40.50.300">
    <property type="entry name" value="P-loop containing nucleotide triphosphate hydrolases"/>
    <property type="match status" value="1"/>
</dbReference>
<dbReference type="Pfam" id="PF01637">
    <property type="entry name" value="ATPase_2"/>
    <property type="match status" value="1"/>
</dbReference>
<accession>A0A7J2U4G4</accession>
<dbReference type="InterPro" id="IPR011579">
    <property type="entry name" value="ATPase_dom"/>
</dbReference>
<evidence type="ECO:0000313" key="2">
    <source>
        <dbReference type="EMBL" id="HEM67469.1"/>
    </source>
</evidence>
<dbReference type="EMBL" id="DSEU01000052">
    <property type="protein sequence ID" value="HEM67469.1"/>
    <property type="molecule type" value="Genomic_DNA"/>
</dbReference>
<organism evidence="2">
    <name type="scientific">Ignisphaera aggregans</name>
    <dbReference type="NCBI Taxonomy" id="334771"/>
    <lineage>
        <taxon>Archaea</taxon>
        <taxon>Thermoproteota</taxon>
        <taxon>Thermoprotei</taxon>
        <taxon>Desulfurococcales</taxon>
        <taxon>Desulfurococcaceae</taxon>
        <taxon>Ignisphaera</taxon>
    </lineage>
</organism>
<gene>
    <name evidence="2" type="ORF">ENO26_07915</name>
</gene>
<comment type="caution">
    <text evidence="2">The sequence shown here is derived from an EMBL/GenBank/DDBJ whole genome shotgun (WGS) entry which is preliminary data.</text>
</comment>
<proteinExistence type="predicted"/>
<name>A0A7J2U4G4_9CREN</name>
<feature type="domain" description="ATPase" evidence="1">
    <location>
        <begin position="16"/>
        <end position="226"/>
    </location>
</feature>
<dbReference type="GO" id="GO:0005524">
    <property type="term" value="F:ATP binding"/>
    <property type="evidence" value="ECO:0007669"/>
    <property type="project" value="InterPro"/>
</dbReference>
<dbReference type="AlphaFoldDB" id="A0A7J2U4G4"/>
<evidence type="ECO:0000259" key="1">
    <source>
        <dbReference type="Pfam" id="PF01637"/>
    </source>
</evidence>
<protein>
    <submittedName>
        <fullName evidence="2">ATPase</fullName>
    </submittedName>
</protein>